<dbReference type="CDD" id="cd02440">
    <property type="entry name" value="AdoMet_MTases"/>
    <property type="match status" value="1"/>
</dbReference>
<dbReference type="GO" id="GO:0016423">
    <property type="term" value="F:tRNA (guanine) methyltransferase activity"/>
    <property type="evidence" value="ECO:0007669"/>
    <property type="project" value="TreeGrafter"/>
</dbReference>
<dbReference type="Gene3D" id="3.40.50.150">
    <property type="entry name" value="Vaccinia Virus protein VP39"/>
    <property type="match status" value="1"/>
</dbReference>
<accession>A0A0M3I7J0</accession>
<feature type="domain" description="Ribosomal RNA large subunit methyltransferase K/L-like methyltransferase" evidence="1">
    <location>
        <begin position="134"/>
        <end position="267"/>
    </location>
</feature>
<protein>
    <submittedName>
        <fullName evidence="3">UPF0020 domain-containing protein</fullName>
    </submittedName>
</protein>
<dbReference type="GO" id="GO:0030488">
    <property type="term" value="P:tRNA methylation"/>
    <property type="evidence" value="ECO:0007669"/>
    <property type="project" value="TreeGrafter"/>
</dbReference>
<dbReference type="GO" id="GO:0043527">
    <property type="term" value="C:tRNA methyltransferase complex"/>
    <property type="evidence" value="ECO:0007669"/>
    <property type="project" value="UniProtKB-ARBA"/>
</dbReference>
<dbReference type="WBParaSite" id="ALUE_0001316001-mRNA-1">
    <property type="protein sequence ID" value="ALUE_0001316001-mRNA-1"/>
    <property type="gene ID" value="ALUE_0001316001"/>
</dbReference>
<organism evidence="2 3">
    <name type="scientific">Ascaris lumbricoides</name>
    <name type="common">Giant roundworm</name>
    <dbReference type="NCBI Taxonomy" id="6252"/>
    <lineage>
        <taxon>Eukaryota</taxon>
        <taxon>Metazoa</taxon>
        <taxon>Ecdysozoa</taxon>
        <taxon>Nematoda</taxon>
        <taxon>Chromadorea</taxon>
        <taxon>Rhabditida</taxon>
        <taxon>Spirurina</taxon>
        <taxon>Ascaridomorpha</taxon>
        <taxon>Ascaridoidea</taxon>
        <taxon>Ascarididae</taxon>
        <taxon>Ascaris</taxon>
    </lineage>
</organism>
<name>A0A0M3I7J0_ASCLU</name>
<dbReference type="SUPFAM" id="SSF53335">
    <property type="entry name" value="S-adenosyl-L-methionine-dependent methyltransferases"/>
    <property type="match status" value="1"/>
</dbReference>
<dbReference type="AlphaFoldDB" id="A0A0M3I7J0"/>
<dbReference type="InterPro" id="IPR000241">
    <property type="entry name" value="RlmKL-like_Mtase"/>
</dbReference>
<dbReference type="Pfam" id="PF01170">
    <property type="entry name" value="UPF0020"/>
    <property type="match status" value="1"/>
</dbReference>
<evidence type="ECO:0000313" key="3">
    <source>
        <dbReference type="WBParaSite" id="ALUE_0001316001-mRNA-1"/>
    </source>
</evidence>
<reference evidence="3" key="1">
    <citation type="submission" date="2017-02" db="UniProtKB">
        <authorList>
            <consortium name="WormBaseParasite"/>
        </authorList>
    </citation>
    <scope>IDENTIFICATION</scope>
</reference>
<dbReference type="Proteomes" id="UP000036681">
    <property type="component" value="Unplaced"/>
</dbReference>
<evidence type="ECO:0000313" key="2">
    <source>
        <dbReference type="Proteomes" id="UP000036681"/>
    </source>
</evidence>
<dbReference type="PANTHER" id="PTHR14911">
    <property type="entry name" value="THUMP DOMAIN-CONTAINING"/>
    <property type="match status" value="1"/>
</dbReference>
<keyword evidence="2" id="KW-1185">Reference proteome</keyword>
<evidence type="ECO:0000259" key="1">
    <source>
        <dbReference type="Pfam" id="PF01170"/>
    </source>
</evidence>
<proteinExistence type="predicted"/>
<sequence length="315" mass="35171">MRKLVALKCVERVFINIASVNFEGATTNKKELFDVLFAKCNPFLIASAFEEVRRFQQLSSDSENVDFRVSVKTSGKWKRKIDSEKLSLSIARHLKRNFTWKSVLREAVFELCIHISNDAIFVGVPLSRIPLSSRAYLHRNALRATVCDAMLSLGHIHEGHVILDLTCGSSSILVQAAHDLPQRCFLLGCDISKQSLHLSAMNRNHLEEFDKINHLIELLAADIHLDFLRLNAIDRIISDLPFGQQHANEEESLKIVKRVLHIFARCSLACEAVLLVAAGHLPLVTSSLMGTSRLLAIYPLSLGNTQAAILSLVNS</sequence>
<dbReference type="InterPro" id="IPR029063">
    <property type="entry name" value="SAM-dependent_MTases_sf"/>
</dbReference>
<dbReference type="PANTHER" id="PTHR14911:SF1">
    <property type="entry name" value="THUMP DOMAIN-CONTAINING PROTEIN 2"/>
    <property type="match status" value="1"/>
</dbReference>